<sequence length="413" mass="45941">MRMEPQGASPPNGLMSASYDKIAISNSSERPSRRLLAPSSDKSVSINGPKFGHPPFTALGLDTHLYCFGFGHPPFIILGLDTHHLLFWGLDTHLFTFFGPVNPSLLLFGLRIQDFVSIFTAFRTSYPSLLLFGLRVQDSASIFTAFRTSRPGLRVYLYCLSDFASRTSGPSLLLFGLRVHLYYFSDFASRTPRPSLLLFGLRVKDFVSSFTTFRTSCPHSLYFGLRVRIFTAFWTSCPHSLHSRLRVRVYCIPDFGSEISENLAENATFPLDSGRVDSRDAHPGHDVAQVVLAAVSRVLSRRRRDTQKREPPSAAVGILPSAHLHLLRSSPLSRARPIFLRFAQVQPVRPSSVHPRRSDPICRLTHSVSPENRPRTGGSRRTAQSGPAVLFRGPAQIFAAQHSLPATAQQQPS</sequence>
<dbReference type="EMBL" id="PGOL01001007">
    <property type="protein sequence ID" value="PKI61787.1"/>
    <property type="molecule type" value="Genomic_DNA"/>
</dbReference>
<evidence type="ECO:0000313" key="3">
    <source>
        <dbReference type="Proteomes" id="UP000233551"/>
    </source>
</evidence>
<reference evidence="2 3" key="1">
    <citation type="submission" date="2017-11" db="EMBL/GenBank/DDBJ databases">
        <title>De-novo sequencing of pomegranate (Punica granatum L.) genome.</title>
        <authorList>
            <person name="Akparov Z."/>
            <person name="Amiraslanov A."/>
            <person name="Hajiyeva S."/>
            <person name="Abbasov M."/>
            <person name="Kaur K."/>
            <person name="Hamwieh A."/>
            <person name="Solovyev V."/>
            <person name="Salamov A."/>
            <person name="Braich B."/>
            <person name="Kosarev P."/>
            <person name="Mahmoud A."/>
            <person name="Hajiyev E."/>
            <person name="Babayeva S."/>
            <person name="Izzatullayeva V."/>
            <person name="Mammadov A."/>
            <person name="Mammadov A."/>
            <person name="Sharifova S."/>
            <person name="Ojaghi J."/>
            <person name="Eynullazada K."/>
            <person name="Bayramov B."/>
            <person name="Abdulazimova A."/>
            <person name="Shahmuradov I."/>
        </authorList>
    </citation>
    <scope>NUCLEOTIDE SEQUENCE [LARGE SCALE GENOMIC DNA]</scope>
    <source>
        <strain evidence="3">cv. AG2017</strain>
        <tissue evidence="2">Leaf</tissue>
    </source>
</reference>
<gene>
    <name evidence="2" type="ORF">CRG98_017837</name>
</gene>
<evidence type="ECO:0000256" key="1">
    <source>
        <dbReference type="SAM" id="MobiDB-lite"/>
    </source>
</evidence>
<dbReference type="AlphaFoldDB" id="A0A2I0JZN1"/>
<proteinExistence type="predicted"/>
<accession>A0A2I0JZN1</accession>
<name>A0A2I0JZN1_PUNGR</name>
<evidence type="ECO:0000313" key="2">
    <source>
        <dbReference type="EMBL" id="PKI61787.1"/>
    </source>
</evidence>
<feature type="region of interest" description="Disordered" evidence="1">
    <location>
        <begin position="349"/>
        <end position="390"/>
    </location>
</feature>
<protein>
    <submittedName>
        <fullName evidence="2">Uncharacterized protein</fullName>
    </submittedName>
</protein>
<comment type="caution">
    <text evidence="2">The sequence shown here is derived from an EMBL/GenBank/DDBJ whole genome shotgun (WGS) entry which is preliminary data.</text>
</comment>
<dbReference type="Proteomes" id="UP000233551">
    <property type="component" value="Unassembled WGS sequence"/>
</dbReference>
<organism evidence="2 3">
    <name type="scientific">Punica granatum</name>
    <name type="common">Pomegranate</name>
    <dbReference type="NCBI Taxonomy" id="22663"/>
    <lineage>
        <taxon>Eukaryota</taxon>
        <taxon>Viridiplantae</taxon>
        <taxon>Streptophyta</taxon>
        <taxon>Embryophyta</taxon>
        <taxon>Tracheophyta</taxon>
        <taxon>Spermatophyta</taxon>
        <taxon>Magnoliopsida</taxon>
        <taxon>eudicotyledons</taxon>
        <taxon>Gunneridae</taxon>
        <taxon>Pentapetalae</taxon>
        <taxon>rosids</taxon>
        <taxon>malvids</taxon>
        <taxon>Myrtales</taxon>
        <taxon>Lythraceae</taxon>
        <taxon>Punica</taxon>
    </lineage>
</organism>
<keyword evidence="3" id="KW-1185">Reference proteome</keyword>